<reference evidence="3" key="1">
    <citation type="submission" date="2020-08" db="EMBL/GenBank/DDBJ databases">
        <title>Multicomponent nature underlies the extraordinary mechanical properties of spider dragline silk.</title>
        <authorList>
            <person name="Kono N."/>
            <person name="Nakamura H."/>
            <person name="Mori M."/>
            <person name="Yoshida Y."/>
            <person name="Ohtoshi R."/>
            <person name="Malay A.D."/>
            <person name="Moran D.A.P."/>
            <person name="Tomita M."/>
            <person name="Numata K."/>
            <person name="Arakawa K."/>
        </authorList>
    </citation>
    <scope>NUCLEOTIDE SEQUENCE</scope>
</reference>
<dbReference type="PANTHER" id="PTHR31118:SF12">
    <property type="entry name" value="CYCLASE-LIKE PROTEIN 2"/>
    <property type="match status" value="1"/>
</dbReference>
<dbReference type="GO" id="GO:0019441">
    <property type="term" value="P:L-tryptophan catabolic process to kynurenine"/>
    <property type="evidence" value="ECO:0007669"/>
    <property type="project" value="InterPro"/>
</dbReference>
<dbReference type="InterPro" id="IPR037175">
    <property type="entry name" value="KFase_sf"/>
</dbReference>
<organism evidence="3 4">
    <name type="scientific">Nephila pilipes</name>
    <name type="common">Giant wood spider</name>
    <name type="synonym">Nephila maculata</name>
    <dbReference type="NCBI Taxonomy" id="299642"/>
    <lineage>
        <taxon>Eukaryota</taxon>
        <taxon>Metazoa</taxon>
        <taxon>Ecdysozoa</taxon>
        <taxon>Arthropoda</taxon>
        <taxon>Chelicerata</taxon>
        <taxon>Arachnida</taxon>
        <taxon>Araneae</taxon>
        <taxon>Araneomorphae</taxon>
        <taxon>Entelegynae</taxon>
        <taxon>Araneoidea</taxon>
        <taxon>Nephilidae</taxon>
        <taxon>Nephila</taxon>
    </lineage>
</organism>
<proteinExistence type="inferred from homology"/>
<dbReference type="GO" id="GO:0004061">
    <property type="term" value="F:arylformamidase activity"/>
    <property type="evidence" value="ECO:0007669"/>
    <property type="project" value="InterPro"/>
</dbReference>
<dbReference type="EMBL" id="BMAW01014115">
    <property type="protein sequence ID" value="GFT37515.1"/>
    <property type="molecule type" value="Genomic_DNA"/>
</dbReference>
<evidence type="ECO:0000256" key="2">
    <source>
        <dbReference type="SAM" id="SignalP"/>
    </source>
</evidence>
<comment type="similarity">
    <text evidence="1">Belongs to the Cyclase 1 superfamily.</text>
</comment>
<dbReference type="SUPFAM" id="SSF102198">
    <property type="entry name" value="Putative cyclase"/>
    <property type="match status" value="1"/>
</dbReference>
<evidence type="ECO:0008006" key="5">
    <source>
        <dbReference type="Google" id="ProtNLM"/>
    </source>
</evidence>
<dbReference type="Proteomes" id="UP000887013">
    <property type="component" value="Unassembled WGS sequence"/>
</dbReference>
<evidence type="ECO:0000313" key="4">
    <source>
        <dbReference type="Proteomes" id="UP000887013"/>
    </source>
</evidence>
<dbReference type="OrthoDB" id="7108654at2759"/>
<gene>
    <name evidence="3" type="primary">AVEN_161666_1</name>
    <name evidence="3" type="ORF">NPIL_513951</name>
</gene>
<keyword evidence="2" id="KW-0732">Signal</keyword>
<feature type="chain" id="PRO_5036442882" description="Kynurenine formamidase" evidence="2">
    <location>
        <begin position="16"/>
        <end position="256"/>
    </location>
</feature>
<keyword evidence="4" id="KW-1185">Reference proteome</keyword>
<name>A0A8X6NXY6_NEPPI</name>
<dbReference type="AlphaFoldDB" id="A0A8X6NXY6"/>
<protein>
    <recommendedName>
        <fullName evidence="5">Kynurenine formamidase</fullName>
    </recommendedName>
</protein>
<dbReference type="InterPro" id="IPR007325">
    <property type="entry name" value="KFase/CYL"/>
</dbReference>
<feature type="signal peptide" evidence="2">
    <location>
        <begin position="1"/>
        <end position="15"/>
    </location>
</feature>
<dbReference type="PANTHER" id="PTHR31118">
    <property type="entry name" value="CYCLASE-LIKE PROTEIN 2"/>
    <property type="match status" value="1"/>
</dbReference>
<comment type="caution">
    <text evidence="3">The sequence shown here is derived from an EMBL/GenBank/DDBJ whole genome shotgun (WGS) entry which is preliminary data.</text>
</comment>
<accession>A0A8X6NXY6</accession>
<evidence type="ECO:0000256" key="1">
    <source>
        <dbReference type="ARBA" id="ARBA00007865"/>
    </source>
</evidence>
<sequence>MFFLILCQLIIALNAAPLARKIVDMTYTFDETTQHYPGTKEFQTKVVMNGTEMNGIWVQGEDYSSAIHVGTHMDAPIHFSPSGVPVDELDITHLIAPAAVIDITAKAELDPDADLSVEDFLHWESITGQSLNKTVVLLKCGWGKKWNNRTAFFGTPDYDRTKLHSPGMTPESATWLMDNRDIYGFGSETVSLDKGNSQSFPVHQILLGRGIFGLENVANVDKIPIYGAEIHVMPMKVGKGSGAPVRIIATYPDVIF</sequence>
<evidence type="ECO:0000313" key="3">
    <source>
        <dbReference type="EMBL" id="GFT37515.1"/>
    </source>
</evidence>
<dbReference type="Gene3D" id="3.50.30.50">
    <property type="entry name" value="Putative cyclase"/>
    <property type="match status" value="1"/>
</dbReference>
<dbReference type="Pfam" id="PF04199">
    <property type="entry name" value="Cyclase"/>
    <property type="match status" value="1"/>
</dbReference>